<dbReference type="EMBL" id="JBHTAH010000021">
    <property type="protein sequence ID" value="MFC7071294.1"/>
    <property type="molecule type" value="Genomic_DNA"/>
</dbReference>
<feature type="domain" description="Large ribosomal subunit protein uL5 N-terminal" evidence="9">
    <location>
        <begin position="9"/>
        <end position="60"/>
    </location>
</feature>
<comment type="caution">
    <text evidence="11">The sequence shown here is derived from an EMBL/GenBank/DDBJ whole genome shotgun (WGS) entry which is preliminary data.</text>
</comment>
<evidence type="ECO:0000256" key="7">
    <source>
        <dbReference type="HAMAP-Rule" id="MF_01333"/>
    </source>
</evidence>
<dbReference type="GO" id="GO:0019843">
    <property type="term" value="F:rRNA binding"/>
    <property type="evidence" value="ECO:0007669"/>
    <property type="project" value="UniProtKB-UniRule"/>
</dbReference>
<dbReference type="Gene3D" id="3.30.1440.10">
    <property type="match status" value="1"/>
</dbReference>
<dbReference type="Proteomes" id="UP001596461">
    <property type="component" value="Unassembled WGS sequence"/>
</dbReference>
<dbReference type="InterPro" id="IPR057266">
    <property type="entry name" value="Ribosomal_uL5_euk/arc-type"/>
</dbReference>
<dbReference type="InterPro" id="IPR020929">
    <property type="entry name" value="Ribosomal_uL5_CS"/>
</dbReference>
<dbReference type="GO" id="GO:0005840">
    <property type="term" value="C:ribosome"/>
    <property type="evidence" value="ECO:0007669"/>
    <property type="project" value="UniProtKB-KW"/>
</dbReference>
<name>A0ABD5WDN9_9EURY</name>
<dbReference type="InterPro" id="IPR031309">
    <property type="entry name" value="Ribosomal_uL5_C"/>
</dbReference>
<dbReference type="Pfam" id="PF00673">
    <property type="entry name" value="Ribosomal_L5_C"/>
    <property type="match status" value="1"/>
</dbReference>
<evidence type="ECO:0000256" key="8">
    <source>
        <dbReference type="RuleBase" id="RU003930"/>
    </source>
</evidence>
<dbReference type="InterPro" id="IPR022803">
    <property type="entry name" value="Ribosomal_uL5_dom_sf"/>
</dbReference>
<evidence type="ECO:0000313" key="12">
    <source>
        <dbReference type="Proteomes" id="UP001596461"/>
    </source>
</evidence>
<evidence type="ECO:0000256" key="2">
    <source>
        <dbReference type="ARBA" id="ARBA00022555"/>
    </source>
</evidence>
<accession>A0ABD5WDN9</accession>
<keyword evidence="2 7" id="KW-0820">tRNA-binding</keyword>
<dbReference type="PANTHER" id="PTHR11994">
    <property type="entry name" value="60S RIBOSOMAL PROTEIN L11-RELATED"/>
    <property type="match status" value="1"/>
</dbReference>
<keyword evidence="4 7" id="KW-0694">RNA-binding</keyword>
<evidence type="ECO:0000259" key="10">
    <source>
        <dbReference type="Pfam" id="PF00673"/>
    </source>
</evidence>
<keyword evidence="6 7" id="KW-0687">Ribonucleoprotein</keyword>
<evidence type="ECO:0000259" key="9">
    <source>
        <dbReference type="Pfam" id="PF00281"/>
    </source>
</evidence>
<evidence type="ECO:0000256" key="6">
    <source>
        <dbReference type="ARBA" id="ARBA00023274"/>
    </source>
</evidence>
<evidence type="ECO:0000256" key="3">
    <source>
        <dbReference type="ARBA" id="ARBA00022730"/>
    </source>
</evidence>
<protein>
    <recommendedName>
        <fullName evidence="7">Large ribosomal subunit protein uL5</fullName>
    </recommendedName>
</protein>
<proteinExistence type="inferred from homology"/>
<dbReference type="InterPro" id="IPR022804">
    <property type="entry name" value="Ribosomal_uL5_arc"/>
</dbReference>
<comment type="subunit">
    <text evidence="7">Part of the 50S ribosomal subunit; contacts the 5S rRNA and probably tRNA. Forms a bridge to the 30S subunit in the 70S ribosome.</text>
</comment>
<dbReference type="RefSeq" id="WP_284031949.1">
    <property type="nucleotide sequence ID" value="NZ_CP126154.1"/>
</dbReference>
<dbReference type="FunFam" id="3.30.1440.10:FF:000002">
    <property type="entry name" value="60S ribosomal protein L11"/>
    <property type="match status" value="1"/>
</dbReference>
<dbReference type="AlphaFoldDB" id="A0ABD5WDN9"/>
<dbReference type="PIRSF" id="PIRSF002161">
    <property type="entry name" value="Ribosomal_L5"/>
    <property type="match status" value="1"/>
</dbReference>
<reference evidence="11 12" key="1">
    <citation type="journal article" date="2019" name="Int. J. Syst. Evol. Microbiol.">
        <title>The Global Catalogue of Microorganisms (GCM) 10K type strain sequencing project: providing services to taxonomists for standard genome sequencing and annotation.</title>
        <authorList>
            <consortium name="The Broad Institute Genomics Platform"/>
            <consortium name="The Broad Institute Genome Sequencing Center for Infectious Disease"/>
            <person name="Wu L."/>
            <person name="Ma J."/>
        </authorList>
    </citation>
    <scope>NUCLEOTIDE SEQUENCE [LARGE SCALE GENOMIC DNA]</scope>
    <source>
        <strain evidence="11 12">DT31</strain>
    </source>
</reference>
<gene>
    <name evidence="7" type="primary">rpl5</name>
    <name evidence="11" type="ORF">ACFQL9_16735</name>
</gene>
<evidence type="ECO:0000256" key="1">
    <source>
        <dbReference type="ARBA" id="ARBA00008553"/>
    </source>
</evidence>
<dbReference type="HAMAP" id="MF_01333_A">
    <property type="entry name" value="Ribosomal_uL5_A"/>
    <property type="match status" value="1"/>
</dbReference>
<feature type="domain" description="Large ribosomal subunit protein uL5 C-terminal" evidence="10">
    <location>
        <begin position="64"/>
        <end position="140"/>
    </location>
</feature>
<dbReference type="InterPro" id="IPR031310">
    <property type="entry name" value="Ribosomal_uL5_N"/>
</dbReference>
<dbReference type="GeneID" id="81123765"/>
<organism evidence="11 12">
    <name type="scientific">Halobaculum lipolyticum</name>
    <dbReference type="NCBI Taxonomy" id="3032001"/>
    <lineage>
        <taxon>Archaea</taxon>
        <taxon>Methanobacteriati</taxon>
        <taxon>Methanobacteriota</taxon>
        <taxon>Stenosarchaea group</taxon>
        <taxon>Halobacteria</taxon>
        <taxon>Halobacteriales</taxon>
        <taxon>Haloferacaceae</taxon>
        <taxon>Halobaculum</taxon>
    </lineage>
</organism>
<dbReference type="Pfam" id="PF00281">
    <property type="entry name" value="Ribosomal_L5"/>
    <property type="match status" value="1"/>
</dbReference>
<sequence>MSQAEFHDMRAPRIEKVVVHMGVGQGGRELANGEEILEEITGQETVRTTAKRAIGEFGIRPGDPIGAKVTLRDEDAHEFLHTALELVDLSASQFDDTGNFSFGVAEHTEFPSQEYDPQIGIYGLDVTVTLTRPGYRVSQRDKVTRSIPNAHRMTVEDAVAFLEREFDVEVNE</sequence>
<comment type="function">
    <text evidence="7">This is 1 of the proteins that bind and probably mediate the attachment of the 5S RNA into the large ribosomal subunit, where it forms part of the central protuberance. In the 70S ribosome it contacts protein S13 of the 30S subunit (bridge B1b), connecting the 2 subunits; this bridge is implicated in subunit movement. May contact the P site tRNA; the 5S rRNA and some of its associated proteins might help stabilize positioning of ribosome-bound tRNAs.</text>
</comment>
<dbReference type="SUPFAM" id="SSF55282">
    <property type="entry name" value="RL5-like"/>
    <property type="match status" value="1"/>
</dbReference>
<dbReference type="GO" id="GO:0006412">
    <property type="term" value="P:translation"/>
    <property type="evidence" value="ECO:0007669"/>
    <property type="project" value="UniProtKB-UniRule"/>
</dbReference>
<keyword evidence="3 7" id="KW-0699">rRNA-binding</keyword>
<evidence type="ECO:0000313" key="11">
    <source>
        <dbReference type="EMBL" id="MFC7071294.1"/>
    </source>
</evidence>
<dbReference type="GO" id="GO:1990904">
    <property type="term" value="C:ribonucleoprotein complex"/>
    <property type="evidence" value="ECO:0007669"/>
    <property type="project" value="UniProtKB-KW"/>
</dbReference>
<keyword evidence="5 7" id="KW-0689">Ribosomal protein</keyword>
<dbReference type="PROSITE" id="PS00358">
    <property type="entry name" value="RIBOSOMAL_L5"/>
    <property type="match status" value="1"/>
</dbReference>
<evidence type="ECO:0000256" key="4">
    <source>
        <dbReference type="ARBA" id="ARBA00022884"/>
    </source>
</evidence>
<dbReference type="GO" id="GO:0000049">
    <property type="term" value="F:tRNA binding"/>
    <property type="evidence" value="ECO:0007669"/>
    <property type="project" value="UniProtKB-UniRule"/>
</dbReference>
<keyword evidence="12" id="KW-1185">Reference proteome</keyword>
<dbReference type="InterPro" id="IPR002132">
    <property type="entry name" value="Ribosomal_uL5"/>
</dbReference>
<comment type="similarity">
    <text evidence="1 7 8">Belongs to the universal ribosomal protein uL5 family.</text>
</comment>
<dbReference type="NCBIfam" id="NF003258">
    <property type="entry name" value="PRK04219.1"/>
    <property type="match status" value="1"/>
</dbReference>
<evidence type="ECO:0000256" key="5">
    <source>
        <dbReference type="ARBA" id="ARBA00022980"/>
    </source>
</evidence>